<organism evidence="2 3">
    <name type="scientific">Desulfofarcimen acetoxidans (strain ATCC 49208 / DSM 771 / KCTC 5769 / VKM B-1644 / 5575)</name>
    <name type="common">Desulfotomaculum acetoxidans</name>
    <dbReference type="NCBI Taxonomy" id="485916"/>
    <lineage>
        <taxon>Bacteria</taxon>
        <taxon>Bacillati</taxon>
        <taxon>Bacillota</taxon>
        <taxon>Clostridia</taxon>
        <taxon>Eubacteriales</taxon>
        <taxon>Peptococcaceae</taxon>
        <taxon>Desulfofarcimen</taxon>
    </lineage>
</organism>
<dbReference type="AlphaFoldDB" id="C8VXX4"/>
<dbReference type="Proteomes" id="UP000002217">
    <property type="component" value="Chromosome"/>
</dbReference>
<proteinExistence type="predicted"/>
<protein>
    <submittedName>
        <fullName evidence="2">Prophage ps3 protein 01</fullName>
    </submittedName>
</protein>
<gene>
    <name evidence="2" type="ordered locus">Dtox_3910</name>
</gene>
<dbReference type="STRING" id="485916.Dtox_3910"/>
<dbReference type="RefSeq" id="WP_015759280.1">
    <property type="nucleotide sequence ID" value="NC_013216.1"/>
</dbReference>
<dbReference type="KEGG" id="dae:Dtox_3910"/>
<dbReference type="Pfam" id="PF13274">
    <property type="entry name" value="SocA_Panacea"/>
    <property type="match status" value="1"/>
</dbReference>
<dbReference type="OrthoDB" id="3213544at2"/>
<dbReference type="HOGENOM" id="CLU_110683_0_1_9"/>
<dbReference type="eggNOG" id="COG3600">
    <property type="taxonomic scope" value="Bacteria"/>
</dbReference>
<dbReference type="EMBL" id="CP001720">
    <property type="protein sequence ID" value="ACV64603.1"/>
    <property type="molecule type" value="Genomic_DNA"/>
</dbReference>
<reference evidence="2 3" key="1">
    <citation type="journal article" date="2009" name="Stand. Genomic Sci.">
        <title>Complete genome sequence of Desulfotomaculum acetoxidans type strain (5575).</title>
        <authorList>
            <person name="Spring S."/>
            <person name="Lapidus A."/>
            <person name="Schroder M."/>
            <person name="Gleim D."/>
            <person name="Sims D."/>
            <person name="Meincke L."/>
            <person name="Glavina Del Rio T."/>
            <person name="Tice H."/>
            <person name="Copeland A."/>
            <person name="Cheng J.F."/>
            <person name="Lucas S."/>
            <person name="Chen F."/>
            <person name="Nolan M."/>
            <person name="Bruce D."/>
            <person name="Goodwin L."/>
            <person name="Pitluck S."/>
            <person name="Ivanova N."/>
            <person name="Mavromatis K."/>
            <person name="Mikhailova N."/>
            <person name="Pati A."/>
            <person name="Chen A."/>
            <person name="Palaniappan K."/>
            <person name="Land M."/>
            <person name="Hauser L."/>
            <person name="Chang Y.J."/>
            <person name="Jeffries C.D."/>
            <person name="Chain P."/>
            <person name="Saunders E."/>
            <person name="Brettin T."/>
            <person name="Detter J.C."/>
            <person name="Goker M."/>
            <person name="Bristow J."/>
            <person name="Eisen J.A."/>
            <person name="Markowitz V."/>
            <person name="Hugenholtz P."/>
            <person name="Kyrpides N.C."/>
            <person name="Klenk H.P."/>
            <person name="Han C."/>
        </authorList>
    </citation>
    <scope>NUCLEOTIDE SEQUENCE [LARGE SCALE GENOMIC DNA]</scope>
    <source>
        <strain evidence="3">ATCC 49208 / DSM 771 / VKM B-1644</strain>
    </source>
</reference>
<evidence type="ECO:0000313" key="3">
    <source>
        <dbReference type="Proteomes" id="UP000002217"/>
    </source>
</evidence>
<evidence type="ECO:0000313" key="2">
    <source>
        <dbReference type="EMBL" id="ACV64603.1"/>
    </source>
</evidence>
<accession>C8VXX4</accession>
<sequence>MLKQINPIDLSRHVIKYVNDKGHEVSHLKLQKLIYYVDAWHNVYFNQPLIEDQFEAWMHGPVVRNIWNYFRDKSVLYDPIKLEEGYFDISEYISSEQLELINDVLDEYGDKTAYYLECLTHSEEPWRRARLGYAPSDKCEAVIYKDLIKQFYGSMLYGKNTED</sequence>
<keyword evidence="3" id="KW-1185">Reference proteome</keyword>
<feature type="domain" description="Antitoxin SocA-like Panacea" evidence="1">
    <location>
        <begin position="30"/>
        <end position="126"/>
    </location>
</feature>
<evidence type="ECO:0000259" key="1">
    <source>
        <dbReference type="Pfam" id="PF13274"/>
    </source>
</evidence>
<name>C8VXX4_DESAS</name>
<dbReference type="InterPro" id="IPR025272">
    <property type="entry name" value="SocA_Panacea"/>
</dbReference>